<proteinExistence type="predicted"/>
<dbReference type="GeneID" id="23859240"/>
<evidence type="ECO:0000313" key="2">
    <source>
        <dbReference type="Proteomes" id="UP000002316"/>
    </source>
</evidence>
<evidence type="ECO:0000313" key="1">
    <source>
        <dbReference type="EMBL" id="CBH10100.1"/>
    </source>
</evidence>
<dbReference type="EMBL" id="FN554966">
    <property type="protein sequence ID" value="CBH10100.1"/>
    <property type="molecule type" value="Genomic_DNA"/>
</dbReference>
<sequence>MFPDVVDGVSGGTSEMERAHKAEAIVRTLFLEGVKYYLRRMPSVPIAANISLLYHAHRLCNVLRQLRHVCFSFLVRTGPIEPPLFSIRVTSSCLSLYLHVTKRCVINVVPLLPRVFRRMSSR</sequence>
<dbReference type="AlphaFoldDB" id="C9ZL91"/>
<gene>
    <name evidence="1" type="ORF">TbgDal_III4420</name>
</gene>
<protein>
    <submittedName>
        <fullName evidence="1">Uncharacterized protein</fullName>
    </submittedName>
</protein>
<dbReference type="Proteomes" id="UP000002316">
    <property type="component" value="Chromosome 3"/>
</dbReference>
<accession>C9ZL91</accession>
<name>C9ZL91_TRYB9</name>
<organism evidence="1 2">
    <name type="scientific">Trypanosoma brucei gambiense (strain MHOM/CI/86/DAL972)</name>
    <dbReference type="NCBI Taxonomy" id="679716"/>
    <lineage>
        <taxon>Eukaryota</taxon>
        <taxon>Discoba</taxon>
        <taxon>Euglenozoa</taxon>
        <taxon>Kinetoplastea</taxon>
        <taxon>Metakinetoplastina</taxon>
        <taxon>Trypanosomatida</taxon>
        <taxon>Trypanosomatidae</taxon>
        <taxon>Trypanosoma</taxon>
    </lineage>
</organism>
<reference evidence="2" key="1">
    <citation type="journal article" date="2010" name="PLoS Negl. Trop. Dis.">
        <title>The genome sequence of Trypanosoma brucei gambiense, causative agent of chronic human african trypanosomiasis.</title>
        <authorList>
            <person name="Jackson A.P."/>
            <person name="Sanders M."/>
            <person name="Berry A."/>
            <person name="McQuillan J."/>
            <person name="Aslett M.A."/>
            <person name="Quail M.A."/>
            <person name="Chukualim B."/>
            <person name="Capewell P."/>
            <person name="MacLeod A."/>
            <person name="Melville S.E."/>
            <person name="Gibson W."/>
            <person name="Barry J.D."/>
            <person name="Berriman M."/>
            <person name="Hertz-Fowler C."/>
        </authorList>
    </citation>
    <scope>NUCLEOTIDE SEQUENCE [LARGE SCALE GENOMIC DNA]</scope>
    <source>
        <strain evidence="2">MHOM/CI/86/DAL972</strain>
    </source>
</reference>
<dbReference type="RefSeq" id="XP_011772390.1">
    <property type="nucleotide sequence ID" value="XM_011774088.1"/>
</dbReference>
<dbReference type="KEGG" id="tbg:TbgDal_III4420"/>